<name>A0A193C1F2_AMYOR</name>
<accession>A0A193C1F2</accession>
<dbReference type="Proteomes" id="UP000093695">
    <property type="component" value="Chromosome"/>
</dbReference>
<organism evidence="1 2">
    <name type="scientific">Amycolatopsis orientalis</name>
    <name type="common">Nocardia orientalis</name>
    <dbReference type="NCBI Taxonomy" id="31958"/>
    <lineage>
        <taxon>Bacteria</taxon>
        <taxon>Bacillati</taxon>
        <taxon>Actinomycetota</taxon>
        <taxon>Actinomycetes</taxon>
        <taxon>Pseudonocardiales</taxon>
        <taxon>Pseudonocardiaceae</taxon>
        <taxon>Amycolatopsis</taxon>
    </lineage>
</organism>
<protein>
    <submittedName>
        <fullName evidence="1">Uncharacterized protein</fullName>
    </submittedName>
</protein>
<gene>
    <name evidence="1" type="ORF">SD37_23060</name>
</gene>
<sequence>MEHLPDEPITLRMPAGIWAGIDAGIDNVVSLAAEDGDEDAVRVGESIRKAGWNQVPWVEGNWPPLDQVIAIRLTRSQWRFAADDARESIPVHERLDDAKSAQLCRDALALIETVL</sequence>
<evidence type="ECO:0000313" key="2">
    <source>
        <dbReference type="Proteomes" id="UP000093695"/>
    </source>
</evidence>
<dbReference type="AlphaFoldDB" id="A0A193C1F2"/>
<reference evidence="1 2" key="1">
    <citation type="journal article" date="2015" name="Genome Announc.">
        <title>Draft Genome Sequence of Norvancomycin-Producing Strain Amycolatopsis orientalis CPCC200066.</title>
        <authorList>
            <person name="Lei X."/>
            <person name="Yuan F."/>
            <person name="Shi Y."/>
            <person name="Li X."/>
            <person name="Wang L."/>
            <person name="Hong B."/>
        </authorList>
    </citation>
    <scope>NUCLEOTIDE SEQUENCE [LARGE SCALE GENOMIC DNA]</scope>
    <source>
        <strain evidence="1 2">B-37</strain>
    </source>
</reference>
<dbReference type="RefSeq" id="WP_044854941.1">
    <property type="nucleotide sequence ID" value="NZ_CP016174.1"/>
</dbReference>
<proteinExistence type="predicted"/>
<dbReference type="KEGG" id="aori:SD37_23060"/>
<dbReference type="EMBL" id="CP016174">
    <property type="protein sequence ID" value="ANN18235.1"/>
    <property type="molecule type" value="Genomic_DNA"/>
</dbReference>
<evidence type="ECO:0000313" key="1">
    <source>
        <dbReference type="EMBL" id="ANN18235.1"/>
    </source>
</evidence>
<dbReference type="eggNOG" id="ENOG5032KKG">
    <property type="taxonomic scope" value="Bacteria"/>
</dbReference>
<keyword evidence="2" id="KW-1185">Reference proteome</keyword>